<evidence type="ECO:0000313" key="1">
    <source>
        <dbReference type="EMBL" id="GAB37908.1"/>
    </source>
</evidence>
<proteinExistence type="predicted"/>
<protein>
    <submittedName>
        <fullName evidence="1">Uncharacterized protein</fullName>
    </submittedName>
</protein>
<reference evidence="1 2" key="1">
    <citation type="submission" date="2012-02" db="EMBL/GenBank/DDBJ databases">
        <title>Whole genome shotgun sequence of Gordonia sputi NBRC 100414.</title>
        <authorList>
            <person name="Yoshida I."/>
            <person name="Hosoyama A."/>
            <person name="Tsuchikane K."/>
            <person name="Katsumata H."/>
            <person name="Yamazaki S."/>
            <person name="Fujita N."/>
        </authorList>
    </citation>
    <scope>NUCLEOTIDE SEQUENCE [LARGE SCALE GENOMIC DNA]</scope>
    <source>
        <strain evidence="1 2">NBRC 100414</strain>
    </source>
</reference>
<sequence length="85" mass="9130">MGFLMVLALTVLTLMESTLMELALMVSTQQNAFSGTGHRRTSTGVMQFTSLHFGGDYSLISRDTARLVAPGLLGFPFSVISEPSS</sequence>
<evidence type="ECO:0000313" key="2">
    <source>
        <dbReference type="Proteomes" id="UP000005845"/>
    </source>
</evidence>
<dbReference type="RefSeq" id="WP_005203068.1">
    <property type="nucleotide sequence ID" value="NZ_BAFC01000022.1"/>
</dbReference>
<accession>H5TWQ0</accession>
<organism evidence="1 2">
    <name type="scientific">Gordonia sputi NBRC 100414</name>
    <dbReference type="NCBI Taxonomy" id="1089453"/>
    <lineage>
        <taxon>Bacteria</taxon>
        <taxon>Bacillati</taxon>
        <taxon>Actinomycetota</taxon>
        <taxon>Actinomycetes</taxon>
        <taxon>Mycobacteriales</taxon>
        <taxon>Gordoniaceae</taxon>
        <taxon>Gordonia</taxon>
    </lineage>
</organism>
<dbReference type="Proteomes" id="UP000005845">
    <property type="component" value="Unassembled WGS sequence"/>
</dbReference>
<comment type="caution">
    <text evidence="1">The sequence shown here is derived from an EMBL/GenBank/DDBJ whole genome shotgun (WGS) entry which is preliminary data.</text>
</comment>
<dbReference type="EMBL" id="BAFC01000022">
    <property type="protein sequence ID" value="GAB37908.1"/>
    <property type="molecule type" value="Genomic_DNA"/>
</dbReference>
<dbReference type="AlphaFoldDB" id="H5TWQ0"/>
<keyword evidence="2" id="KW-1185">Reference proteome</keyword>
<gene>
    <name evidence="1" type="ORF">GOSPT_022_02550</name>
</gene>
<name>H5TWQ0_9ACTN</name>